<name>A0ABT1XN57_9SPHN</name>
<evidence type="ECO:0000313" key="3">
    <source>
        <dbReference type="Proteomes" id="UP001206067"/>
    </source>
</evidence>
<organism evidence="2 3">
    <name type="scientific">Parerythrobacter lacustris</name>
    <dbReference type="NCBI Taxonomy" id="2969984"/>
    <lineage>
        <taxon>Bacteria</taxon>
        <taxon>Pseudomonadati</taxon>
        <taxon>Pseudomonadota</taxon>
        <taxon>Alphaproteobacteria</taxon>
        <taxon>Sphingomonadales</taxon>
        <taxon>Erythrobacteraceae</taxon>
        <taxon>Parerythrobacter</taxon>
    </lineage>
</organism>
<comment type="caution">
    <text evidence="2">The sequence shown here is derived from an EMBL/GenBank/DDBJ whole genome shotgun (WGS) entry which is preliminary data.</text>
</comment>
<evidence type="ECO:0000313" key="2">
    <source>
        <dbReference type="EMBL" id="MCR2833088.1"/>
    </source>
</evidence>
<keyword evidence="1" id="KW-0732">Signal</keyword>
<reference evidence="2 3" key="1">
    <citation type="submission" date="2022-08" db="EMBL/GenBank/DDBJ databases">
        <title>Polyphasic taxonomy analysis of Qipengyuania sp.RS5-5.</title>
        <authorList>
            <person name="Xamxidin M."/>
            <person name="Wu M."/>
        </authorList>
    </citation>
    <scope>NUCLEOTIDE SEQUENCE [LARGE SCALE GENOMIC DNA]</scope>
    <source>
        <strain evidence="2 3">RS5-5</strain>
    </source>
</reference>
<dbReference type="Proteomes" id="UP001206067">
    <property type="component" value="Unassembled WGS sequence"/>
</dbReference>
<dbReference type="RefSeq" id="WP_257594858.1">
    <property type="nucleotide sequence ID" value="NZ_JANKHH010000003.1"/>
</dbReference>
<gene>
    <name evidence="2" type="ORF">NSO95_03950</name>
</gene>
<accession>A0ABT1XN57</accession>
<feature type="chain" id="PRO_5046191771" description="Tetratricopeptide repeat protein" evidence="1">
    <location>
        <begin position="18"/>
        <end position="122"/>
    </location>
</feature>
<keyword evidence="3" id="KW-1185">Reference proteome</keyword>
<dbReference type="SUPFAM" id="SSF48452">
    <property type="entry name" value="TPR-like"/>
    <property type="match status" value="1"/>
</dbReference>
<sequence length="122" mass="12947">MAAALGIALALTMQMQAVTPASDVAFDELAAEQNRAAIEKLEAAPASGAQDPAKLINLGIAYAREGQLDHARALFEQAARSEDRVRLETATGEWVDSRWLAIRAIALLDAGEFGGSERLAAR</sequence>
<dbReference type="InterPro" id="IPR011990">
    <property type="entry name" value="TPR-like_helical_dom_sf"/>
</dbReference>
<dbReference type="Gene3D" id="1.25.40.10">
    <property type="entry name" value="Tetratricopeptide repeat domain"/>
    <property type="match status" value="1"/>
</dbReference>
<protein>
    <recommendedName>
        <fullName evidence="4">Tetratricopeptide repeat protein</fullName>
    </recommendedName>
</protein>
<evidence type="ECO:0000256" key="1">
    <source>
        <dbReference type="SAM" id="SignalP"/>
    </source>
</evidence>
<feature type="signal peptide" evidence="1">
    <location>
        <begin position="1"/>
        <end position="17"/>
    </location>
</feature>
<proteinExistence type="predicted"/>
<evidence type="ECO:0008006" key="4">
    <source>
        <dbReference type="Google" id="ProtNLM"/>
    </source>
</evidence>
<dbReference type="EMBL" id="JANKHH010000003">
    <property type="protein sequence ID" value="MCR2833088.1"/>
    <property type="molecule type" value="Genomic_DNA"/>
</dbReference>